<proteinExistence type="predicted"/>
<organism evidence="1 2">
    <name type="scientific">Austropuccinia psidii MF-1</name>
    <dbReference type="NCBI Taxonomy" id="1389203"/>
    <lineage>
        <taxon>Eukaryota</taxon>
        <taxon>Fungi</taxon>
        <taxon>Dikarya</taxon>
        <taxon>Basidiomycota</taxon>
        <taxon>Pucciniomycotina</taxon>
        <taxon>Pucciniomycetes</taxon>
        <taxon>Pucciniales</taxon>
        <taxon>Sphaerophragmiaceae</taxon>
        <taxon>Austropuccinia</taxon>
    </lineage>
</organism>
<dbReference type="EMBL" id="AVOT02022863">
    <property type="protein sequence ID" value="MBW0512550.1"/>
    <property type="molecule type" value="Genomic_DNA"/>
</dbReference>
<evidence type="ECO:0000313" key="1">
    <source>
        <dbReference type="EMBL" id="MBW0512550.1"/>
    </source>
</evidence>
<evidence type="ECO:0000313" key="2">
    <source>
        <dbReference type="Proteomes" id="UP000765509"/>
    </source>
</evidence>
<dbReference type="Proteomes" id="UP000765509">
    <property type="component" value="Unassembled WGS sequence"/>
</dbReference>
<name>A0A9Q3DYJ5_9BASI</name>
<dbReference type="AlphaFoldDB" id="A0A9Q3DYJ5"/>
<protein>
    <submittedName>
        <fullName evidence="1">Uncharacterized protein</fullName>
    </submittedName>
</protein>
<accession>A0A9Q3DYJ5</accession>
<reference evidence="1" key="1">
    <citation type="submission" date="2021-03" db="EMBL/GenBank/DDBJ databases">
        <title>Draft genome sequence of rust myrtle Austropuccinia psidii MF-1, a brazilian biotype.</title>
        <authorList>
            <person name="Quecine M.C."/>
            <person name="Pachon D.M.R."/>
            <person name="Bonatelli M.L."/>
            <person name="Correr F.H."/>
            <person name="Franceschini L.M."/>
            <person name="Leite T.F."/>
            <person name="Margarido G.R.A."/>
            <person name="Almeida C.A."/>
            <person name="Ferrarezi J.A."/>
            <person name="Labate C.A."/>
        </authorList>
    </citation>
    <scope>NUCLEOTIDE SEQUENCE</scope>
    <source>
        <strain evidence="1">MF-1</strain>
    </source>
</reference>
<keyword evidence="2" id="KW-1185">Reference proteome</keyword>
<sequence>MTQYSLDSPIPNCMITQYHHSSCTGPVLARLNSIIIYSHENSVSGSGLVILTYISPSFSSWGLFPSVRARLGEFEDEEGEGSVEEEDCGETEVADALANVPAVPQGSNLALTNQPLVSQSDSSLLKIMEQMATIMGQLPQSAAPGTIPKPLHSRLHQ</sequence>
<gene>
    <name evidence="1" type="ORF">O181_052265</name>
</gene>
<comment type="caution">
    <text evidence="1">The sequence shown here is derived from an EMBL/GenBank/DDBJ whole genome shotgun (WGS) entry which is preliminary data.</text>
</comment>